<organism evidence="1 2">
    <name type="scientific">Psylliodes chrysocephalus</name>
    <dbReference type="NCBI Taxonomy" id="3402493"/>
    <lineage>
        <taxon>Eukaryota</taxon>
        <taxon>Metazoa</taxon>
        <taxon>Ecdysozoa</taxon>
        <taxon>Arthropoda</taxon>
        <taxon>Hexapoda</taxon>
        <taxon>Insecta</taxon>
        <taxon>Pterygota</taxon>
        <taxon>Neoptera</taxon>
        <taxon>Endopterygota</taxon>
        <taxon>Coleoptera</taxon>
        <taxon>Polyphaga</taxon>
        <taxon>Cucujiformia</taxon>
        <taxon>Chrysomeloidea</taxon>
        <taxon>Chrysomelidae</taxon>
        <taxon>Galerucinae</taxon>
        <taxon>Alticini</taxon>
        <taxon>Psylliodes</taxon>
    </lineage>
</organism>
<dbReference type="PANTHER" id="PTHR46409:SF1">
    <property type="entry name" value="HTH PSQ-TYPE DOMAIN-CONTAINING PROTEIN"/>
    <property type="match status" value="1"/>
</dbReference>
<reference evidence="1" key="1">
    <citation type="submission" date="2022-01" db="EMBL/GenBank/DDBJ databases">
        <authorList>
            <person name="King R."/>
        </authorList>
    </citation>
    <scope>NUCLEOTIDE SEQUENCE</scope>
</reference>
<accession>A0A9P0CWY7</accession>
<evidence type="ECO:0000313" key="1">
    <source>
        <dbReference type="EMBL" id="CAH1109861.1"/>
    </source>
</evidence>
<sequence>MLLSKEMLILAIQKESSAWLNIHDLIQRELAFRRDEKKYDNIPRIFEIPKINFEANDYIDWQNTEDINPPALFQYLDDEFMNFIGTGGILNILKFLCNTQIVERHINLVNDVESLEEMDIFVLR</sequence>
<gene>
    <name evidence="1" type="ORF">PSYICH_LOCUS10702</name>
</gene>
<dbReference type="Proteomes" id="UP001153636">
    <property type="component" value="Chromosome 4"/>
</dbReference>
<dbReference type="EMBL" id="OV651816">
    <property type="protein sequence ID" value="CAH1109861.1"/>
    <property type="molecule type" value="Genomic_DNA"/>
</dbReference>
<name>A0A9P0CWY7_9CUCU</name>
<evidence type="ECO:0000313" key="2">
    <source>
        <dbReference type="Proteomes" id="UP001153636"/>
    </source>
</evidence>
<keyword evidence="2" id="KW-1185">Reference proteome</keyword>
<dbReference type="AlphaFoldDB" id="A0A9P0CWY7"/>
<protein>
    <submittedName>
        <fullName evidence="1">Uncharacterized protein</fullName>
    </submittedName>
</protein>
<dbReference type="PANTHER" id="PTHR46409">
    <property type="entry name" value="HTH PSQ-TYPE DOMAIN-CONTAINING PROTEIN"/>
    <property type="match status" value="1"/>
</dbReference>
<proteinExistence type="predicted"/>